<reference evidence="2" key="1">
    <citation type="submission" date="2016-11" db="UniProtKB">
        <authorList>
            <consortium name="WormBaseParasite"/>
        </authorList>
    </citation>
    <scope>IDENTIFICATION</scope>
</reference>
<keyword evidence="1" id="KW-1185">Reference proteome</keyword>
<name>A0A1I8C132_MELHA</name>
<sequence length="105" mass="11999">MVKKCAKDFKSDLKQSIIDKNCGPPIFERYEKVVFYSKPGLHWYTEITNLGGYAPNKAFIKFYEWCNIVMLHIDLLGRNSGAVVNNSAVSSRQQQQRHNNSVGSE</sequence>
<dbReference type="Proteomes" id="UP000095281">
    <property type="component" value="Unplaced"/>
</dbReference>
<organism evidence="1 2">
    <name type="scientific">Meloidogyne hapla</name>
    <name type="common">Root-knot nematode worm</name>
    <dbReference type="NCBI Taxonomy" id="6305"/>
    <lineage>
        <taxon>Eukaryota</taxon>
        <taxon>Metazoa</taxon>
        <taxon>Ecdysozoa</taxon>
        <taxon>Nematoda</taxon>
        <taxon>Chromadorea</taxon>
        <taxon>Rhabditida</taxon>
        <taxon>Tylenchina</taxon>
        <taxon>Tylenchomorpha</taxon>
        <taxon>Tylenchoidea</taxon>
        <taxon>Meloidogynidae</taxon>
        <taxon>Meloidogyninae</taxon>
        <taxon>Meloidogyne</taxon>
    </lineage>
</organism>
<dbReference type="AlphaFoldDB" id="A0A1I8C132"/>
<evidence type="ECO:0000313" key="2">
    <source>
        <dbReference type="WBParaSite" id="MhA1_Contig91.frz3.gene45"/>
    </source>
</evidence>
<proteinExistence type="predicted"/>
<evidence type="ECO:0000313" key="1">
    <source>
        <dbReference type="Proteomes" id="UP000095281"/>
    </source>
</evidence>
<dbReference type="WBParaSite" id="MhA1_Contig91.frz3.gene45">
    <property type="protein sequence ID" value="MhA1_Contig91.frz3.gene45"/>
    <property type="gene ID" value="MhA1_Contig91.frz3.gene45"/>
</dbReference>
<accession>A0A1I8C132</accession>
<protein>
    <submittedName>
        <fullName evidence="2">Uncharacterized protein</fullName>
    </submittedName>
</protein>